<proteinExistence type="predicted"/>
<keyword evidence="1" id="KW-1133">Transmembrane helix</keyword>
<keyword evidence="1" id="KW-0472">Membrane</keyword>
<evidence type="ECO:0000256" key="1">
    <source>
        <dbReference type="SAM" id="Phobius"/>
    </source>
</evidence>
<sequence length="39" mass="4570">MFLKYDCAKLELLHLLTHGLVMILHVDYNIFAASYFLLV</sequence>
<organism evidence="2">
    <name type="scientific">Rhizophora mucronata</name>
    <name type="common">Asiatic mangrove</name>
    <dbReference type="NCBI Taxonomy" id="61149"/>
    <lineage>
        <taxon>Eukaryota</taxon>
        <taxon>Viridiplantae</taxon>
        <taxon>Streptophyta</taxon>
        <taxon>Embryophyta</taxon>
        <taxon>Tracheophyta</taxon>
        <taxon>Spermatophyta</taxon>
        <taxon>Magnoliopsida</taxon>
        <taxon>eudicotyledons</taxon>
        <taxon>Gunneridae</taxon>
        <taxon>Pentapetalae</taxon>
        <taxon>rosids</taxon>
        <taxon>fabids</taxon>
        <taxon>Malpighiales</taxon>
        <taxon>Rhizophoraceae</taxon>
        <taxon>Rhizophora</taxon>
    </lineage>
</organism>
<dbReference type="EMBL" id="GGEC01065561">
    <property type="protein sequence ID" value="MBX46045.1"/>
    <property type="molecule type" value="Transcribed_RNA"/>
</dbReference>
<accession>A0A2P2NU87</accession>
<feature type="transmembrane region" description="Helical" evidence="1">
    <location>
        <begin position="12"/>
        <end position="38"/>
    </location>
</feature>
<name>A0A2P2NU87_RHIMU</name>
<evidence type="ECO:0000313" key="2">
    <source>
        <dbReference type="EMBL" id="MBX46045.1"/>
    </source>
</evidence>
<reference evidence="2" key="1">
    <citation type="submission" date="2018-02" db="EMBL/GenBank/DDBJ databases">
        <title>Rhizophora mucronata_Transcriptome.</title>
        <authorList>
            <person name="Meera S.P."/>
            <person name="Sreeshan A."/>
            <person name="Augustine A."/>
        </authorList>
    </citation>
    <scope>NUCLEOTIDE SEQUENCE</scope>
    <source>
        <tissue evidence="2">Leaf</tissue>
    </source>
</reference>
<protein>
    <submittedName>
        <fullName evidence="2">Uncharacterized protein</fullName>
    </submittedName>
</protein>
<dbReference type="AlphaFoldDB" id="A0A2P2NU87"/>
<keyword evidence="1" id="KW-0812">Transmembrane</keyword>